<sequence>MFLGEGFRHSGPVQDLFANTHRLYFHEQNGDTNFADKHPDLLESLSRLTAVGFLRNEVTEGLRKDVADHVFGCQRLTVAMMDECATGFLATTIRGSDLHEKILHVEGIICDPGFPGLGFHLLKKEVQETRPDFIAFHTQSEKMKRLGLKVADLNIDDAVRLGVFINTGNQLGDVDRGRYGHNCLYGDIEAFAPCAITDVDYARGDAMIFAGPPRPDILQDL</sequence>
<name>A0A1F7L044_9BACT</name>
<dbReference type="AlphaFoldDB" id="A0A1F7L044"/>
<dbReference type="Proteomes" id="UP000177050">
    <property type="component" value="Unassembled WGS sequence"/>
</dbReference>
<organism evidence="1 2">
    <name type="scientific">Candidatus Roizmanbacteria bacterium RIFOXYD1_FULL_38_12</name>
    <dbReference type="NCBI Taxonomy" id="1802093"/>
    <lineage>
        <taxon>Bacteria</taxon>
        <taxon>Candidatus Roizmaniibacteriota</taxon>
    </lineage>
</organism>
<comment type="caution">
    <text evidence="1">The sequence shown here is derived from an EMBL/GenBank/DDBJ whole genome shotgun (WGS) entry which is preliminary data.</text>
</comment>
<gene>
    <name evidence="1" type="ORF">A3K52_01785</name>
</gene>
<dbReference type="EMBL" id="MGBR01000001">
    <property type="protein sequence ID" value="OGK73503.1"/>
    <property type="molecule type" value="Genomic_DNA"/>
</dbReference>
<evidence type="ECO:0000313" key="1">
    <source>
        <dbReference type="EMBL" id="OGK73503.1"/>
    </source>
</evidence>
<accession>A0A1F7L044</accession>
<evidence type="ECO:0000313" key="2">
    <source>
        <dbReference type="Proteomes" id="UP000177050"/>
    </source>
</evidence>
<reference evidence="1 2" key="1">
    <citation type="journal article" date="2016" name="Nat. Commun.">
        <title>Thousands of microbial genomes shed light on interconnected biogeochemical processes in an aquifer system.</title>
        <authorList>
            <person name="Anantharaman K."/>
            <person name="Brown C.T."/>
            <person name="Hug L.A."/>
            <person name="Sharon I."/>
            <person name="Castelle C.J."/>
            <person name="Probst A.J."/>
            <person name="Thomas B.C."/>
            <person name="Singh A."/>
            <person name="Wilkins M.J."/>
            <person name="Karaoz U."/>
            <person name="Brodie E.L."/>
            <person name="Williams K.H."/>
            <person name="Hubbard S.S."/>
            <person name="Banfield J.F."/>
        </authorList>
    </citation>
    <scope>NUCLEOTIDE SEQUENCE [LARGE SCALE GENOMIC DNA]</scope>
</reference>
<proteinExistence type="predicted"/>
<protein>
    <submittedName>
        <fullName evidence="1">Uncharacterized protein</fullName>
    </submittedName>
</protein>